<dbReference type="AlphaFoldDB" id="A0A8E0MBJ3"/>
<accession>A0A8E0MBJ3</accession>
<reference evidence="1 2" key="1">
    <citation type="journal article" date="2013" name="PLoS ONE">
        <title>Lactobacillus paracasei comparative genomics: towards species pan-genome definition and exploitation of diversity.</title>
        <authorList>
            <person name="Smokvina T."/>
            <person name="Wels M."/>
            <person name="Polka J."/>
            <person name="Chervaux C."/>
            <person name="Brisse S."/>
            <person name="Boekhorst J."/>
            <person name="van Hylckama Vlieg J.E."/>
            <person name="Siezen R.J."/>
        </authorList>
    </citation>
    <scope>NUCLEOTIDE SEQUENCE [LARGE SCALE GENOMIC DNA]</scope>
    <source>
        <strain evidence="1 2">CNCM I-4270</strain>
    </source>
</reference>
<dbReference type="SUPFAM" id="SSF56784">
    <property type="entry name" value="HAD-like"/>
    <property type="match status" value="1"/>
</dbReference>
<dbReference type="InterPro" id="IPR036412">
    <property type="entry name" value="HAD-like_sf"/>
</dbReference>
<dbReference type="EMBL" id="ANJX01000119">
    <property type="protein sequence ID" value="EPC55817.1"/>
    <property type="molecule type" value="Genomic_DNA"/>
</dbReference>
<organism evidence="1 2">
    <name type="scientific">Lacticaseibacillus paracasei subsp. paracasei CNCM I-4270</name>
    <dbReference type="NCBI Taxonomy" id="1256202"/>
    <lineage>
        <taxon>Bacteria</taxon>
        <taxon>Bacillati</taxon>
        <taxon>Bacillota</taxon>
        <taxon>Bacilli</taxon>
        <taxon>Lactobacillales</taxon>
        <taxon>Lactobacillaceae</taxon>
        <taxon>Lacticaseibacillus</taxon>
    </lineage>
</organism>
<dbReference type="Proteomes" id="UP000014249">
    <property type="component" value="Unassembled WGS sequence"/>
</dbReference>
<feature type="non-terminal residue" evidence="1">
    <location>
        <position position="1"/>
    </location>
</feature>
<gene>
    <name evidence="1" type="ORF">Lpp77_03842</name>
</gene>
<comment type="caution">
    <text evidence="1">The sequence shown here is derived from an EMBL/GenBank/DDBJ whole genome shotgun (WGS) entry which is preliminary data.</text>
</comment>
<name>A0A8E0MBJ3_LACPA</name>
<sequence length="33" mass="3549">NATPAVLAVADTTTKSNQEQGVLQFMHHLLSEP</sequence>
<evidence type="ECO:0000313" key="1">
    <source>
        <dbReference type="EMBL" id="EPC55817.1"/>
    </source>
</evidence>
<evidence type="ECO:0000313" key="2">
    <source>
        <dbReference type="Proteomes" id="UP000014249"/>
    </source>
</evidence>
<proteinExistence type="predicted"/>
<protein>
    <submittedName>
        <fullName evidence="1">Phosphatase YbjI</fullName>
    </submittedName>
</protein>